<dbReference type="Pfam" id="PF08240">
    <property type="entry name" value="ADH_N"/>
    <property type="match status" value="1"/>
</dbReference>
<dbReference type="Pfam" id="PF00107">
    <property type="entry name" value="ADH_zinc_N"/>
    <property type="match status" value="1"/>
</dbReference>
<dbReference type="SUPFAM" id="SSF51735">
    <property type="entry name" value="NAD(P)-binding Rossmann-fold domains"/>
    <property type="match status" value="1"/>
</dbReference>
<sequence>MKSKAAVLYGIDQPWVVEEIEVDDPKANEVLVNWKVAGMCHSDEHFVTGDMVPPKELLAMMGVDDFFPFIGGHEGAGVVVKLGPGVTSLQVGDHVSASFVPSCGRCRYCSTGRQNLCNLGAGTLTGGMITDGTHRHHVKDGRPVKLMAKLGTFSEYATVAEASLIKVEKDLPLDCVALVSCGVATGWGSATNRADTQPGDTVVVVGIGGIGINAVQGARMAGAKRIIAIDPIEFKREKAMEFGATHTFASMAEAIPHLNELSWGEMADRVIMTPGVLHGDMMGEAMSMVGKGGTCVVTAISPMEETSADINLFQLAMWNKEVKGTIFGSLNPRADIPRLLDMYRVGELKLEELITKRYTLDEINEGYRAMREGENIRGVIVNG</sequence>
<dbReference type="GO" id="GO:0051903">
    <property type="term" value="F:S-(hydroxymethyl)glutathione dehydrogenase [NAD(P)+] activity"/>
    <property type="evidence" value="ECO:0007669"/>
    <property type="project" value="TreeGrafter"/>
</dbReference>
<dbReference type="Gene3D" id="3.40.50.720">
    <property type="entry name" value="NAD(P)-binding Rossmann-like Domain"/>
    <property type="match status" value="1"/>
</dbReference>
<feature type="domain" description="Enoyl reductase (ER)" evidence="5">
    <location>
        <begin position="10"/>
        <end position="380"/>
    </location>
</feature>
<dbReference type="InterPro" id="IPR002328">
    <property type="entry name" value="ADH_Zn_CS"/>
</dbReference>
<dbReference type="PANTHER" id="PTHR43880">
    <property type="entry name" value="ALCOHOL DEHYDROGENASE"/>
    <property type="match status" value="1"/>
</dbReference>
<dbReference type="InterPro" id="IPR013149">
    <property type="entry name" value="ADH-like_C"/>
</dbReference>
<dbReference type="SUPFAM" id="SSF50129">
    <property type="entry name" value="GroES-like"/>
    <property type="match status" value="2"/>
</dbReference>
<dbReference type="PANTHER" id="PTHR43880:SF12">
    <property type="entry name" value="ALCOHOL DEHYDROGENASE CLASS-3"/>
    <property type="match status" value="1"/>
</dbReference>
<keyword evidence="2" id="KW-0862">Zinc</keyword>
<dbReference type="InterPro" id="IPR020843">
    <property type="entry name" value="ER"/>
</dbReference>
<organism evidence="6">
    <name type="scientific">freshwater metagenome</name>
    <dbReference type="NCBI Taxonomy" id="449393"/>
    <lineage>
        <taxon>unclassified sequences</taxon>
        <taxon>metagenomes</taxon>
        <taxon>ecological metagenomes</taxon>
    </lineage>
</organism>
<dbReference type="AlphaFoldDB" id="A0A6J6G6X1"/>
<protein>
    <submittedName>
        <fullName evidence="6">Unannotated protein</fullName>
    </submittedName>
</protein>
<dbReference type="EMBL" id="CAEZUL010000026">
    <property type="protein sequence ID" value="CAB4594815.1"/>
    <property type="molecule type" value="Genomic_DNA"/>
</dbReference>
<dbReference type="GO" id="GO:0046294">
    <property type="term" value="P:formaldehyde catabolic process"/>
    <property type="evidence" value="ECO:0007669"/>
    <property type="project" value="TreeGrafter"/>
</dbReference>
<keyword evidence="3" id="KW-0560">Oxidoreductase</keyword>
<dbReference type="PROSITE" id="PS00059">
    <property type="entry name" value="ADH_ZINC"/>
    <property type="match status" value="1"/>
</dbReference>
<evidence type="ECO:0000313" key="6">
    <source>
        <dbReference type="EMBL" id="CAB4594815.1"/>
    </source>
</evidence>
<evidence type="ECO:0000259" key="5">
    <source>
        <dbReference type="SMART" id="SM00829"/>
    </source>
</evidence>
<evidence type="ECO:0000256" key="1">
    <source>
        <dbReference type="ARBA" id="ARBA00022723"/>
    </source>
</evidence>
<dbReference type="GO" id="GO:0008270">
    <property type="term" value="F:zinc ion binding"/>
    <property type="evidence" value="ECO:0007669"/>
    <property type="project" value="InterPro"/>
</dbReference>
<accession>A0A6J6G6X1</accession>
<dbReference type="InterPro" id="IPR023921">
    <property type="entry name" value="ADH_Zn_actinomycetes"/>
</dbReference>
<keyword evidence="1" id="KW-0479">Metal-binding</keyword>
<gene>
    <name evidence="6" type="ORF">UFOPK1808_00370</name>
</gene>
<dbReference type="InterPro" id="IPR036291">
    <property type="entry name" value="NAD(P)-bd_dom_sf"/>
</dbReference>
<reference evidence="6" key="1">
    <citation type="submission" date="2020-05" db="EMBL/GenBank/DDBJ databases">
        <authorList>
            <person name="Chiriac C."/>
            <person name="Salcher M."/>
            <person name="Ghai R."/>
            <person name="Kavagutti S V."/>
        </authorList>
    </citation>
    <scope>NUCLEOTIDE SEQUENCE</scope>
</reference>
<evidence type="ECO:0000256" key="3">
    <source>
        <dbReference type="ARBA" id="ARBA00023002"/>
    </source>
</evidence>
<dbReference type="SMART" id="SM00829">
    <property type="entry name" value="PKS_ER"/>
    <property type="match status" value="1"/>
</dbReference>
<dbReference type="Gene3D" id="3.90.180.10">
    <property type="entry name" value="Medium-chain alcohol dehydrogenases, catalytic domain"/>
    <property type="match status" value="1"/>
</dbReference>
<name>A0A6J6G6X1_9ZZZZ</name>
<keyword evidence="4" id="KW-0520">NAD</keyword>
<dbReference type="InterPro" id="IPR013154">
    <property type="entry name" value="ADH-like_N"/>
</dbReference>
<dbReference type="GO" id="GO:0005829">
    <property type="term" value="C:cytosol"/>
    <property type="evidence" value="ECO:0007669"/>
    <property type="project" value="TreeGrafter"/>
</dbReference>
<dbReference type="NCBIfam" id="TIGR03989">
    <property type="entry name" value="Rxyl_3153"/>
    <property type="match status" value="1"/>
</dbReference>
<dbReference type="InterPro" id="IPR011032">
    <property type="entry name" value="GroES-like_sf"/>
</dbReference>
<proteinExistence type="predicted"/>
<dbReference type="CDD" id="cd08279">
    <property type="entry name" value="Zn_ADH_class_III"/>
    <property type="match status" value="1"/>
</dbReference>
<evidence type="ECO:0000256" key="2">
    <source>
        <dbReference type="ARBA" id="ARBA00022833"/>
    </source>
</evidence>
<evidence type="ECO:0000256" key="4">
    <source>
        <dbReference type="ARBA" id="ARBA00023027"/>
    </source>
</evidence>